<evidence type="ECO:0000256" key="1">
    <source>
        <dbReference type="ARBA" id="ARBA00022679"/>
    </source>
</evidence>
<dbReference type="InterPro" id="IPR029063">
    <property type="entry name" value="SAM-dependent_MTases_sf"/>
</dbReference>
<dbReference type="AlphaFoldDB" id="Q9RVF1"/>
<dbReference type="eggNOG" id="COG2227">
    <property type="taxonomic scope" value="Bacteria"/>
</dbReference>
<evidence type="ECO:0000313" key="3">
    <source>
        <dbReference type="EMBL" id="AAF10651.1"/>
    </source>
</evidence>
<proteinExistence type="predicted"/>
<dbReference type="EMBL" id="AE000513">
    <property type="protein sequence ID" value="AAF10651.1"/>
    <property type="molecule type" value="Genomic_DNA"/>
</dbReference>
<dbReference type="PaxDb" id="243230-DR_1078"/>
<reference evidence="3 4" key="1">
    <citation type="journal article" date="1999" name="Science">
        <title>Genome sequence of the radioresistant bacterium Deinococcus radiodurans R1.</title>
        <authorList>
            <person name="White O."/>
            <person name="Eisen J.A."/>
            <person name="Heidelberg J.F."/>
            <person name="Hickey E.K."/>
            <person name="Peterson J.D."/>
            <person name="Dodson R.J."/>
            <person name="Haft D.H."/>
            <person name="Gwinn M.L."/>
            <person name="Nelson W.C."/>
            <person name="Richardson D.L."/>
            <person name="Moffat K.S."/>
            <person name="Qin H."/>
            <person name="Jiang L."/>
            <person name="Pamphile W."/>
            <person name="Crosby M."/>
            <person name="Shen M."/>
            <person name="Vamathevan J.J."/>
            <person name="Lam P."/>
            <person name="McDonald L."/>
            <person name="Utterback T."/>
            <person name="Zalewski C."/>
            <person name="Makarova K.S."/>
            <person name="Aravind L."/>
            <person name="Daly M.J."/>
            <person name="Minton K.W."/>
            <person name="Fleischmann R.D."/>
            <person name="Ketchum K.A."/>
            <person name="Nelson K.E."/>
            <person name="Salzberg S."/>
            <person name="Smith H.O."/>
            <person name="Venter J.C."/>
            <person name="Fraser C.M."/>
        </authorList>
    </citation>
    <scope>NUCLEOTIDE SEQUENCE [LARGE SCALE GENOMIC DNA]</scope>
    <source>
        <strain evidence="4">ATCC 13939 / DSM 20539 / JCM 16871 / LMG 4051 / NBRC 15346 / NCIMB 9279 / R1 / VKM B-1422</strain>
    </source>
</reference>
<evidence type="ECO:0000313" key="4">
    <source>
        <dbReference type="Proteomes" id="UP000002524"/>
    </source>
</evidence>
<dbReference type="PIR" id="H75439">
    <property type="entry name" value="H75439"/>
</dbReference>
<dbReference type="InterPro" id="IPR041698">
    <property type="entry name" value="Methyltransf_25"/>
</dbReference>
<evidence type="ECO:0000259" key="2">
    <source>
        <dbReference type="Pfam" id="PF13649"/>
    </source>
</evidence>
<dbReference type="KEGG" id="dra:DR_1078"/>
<dbReference type="STRING" id="243230.DR_1078"/>
<keyword evidence="1" id="KW-0808">Transferase</keyword>
<gene>
    <name evidence="3" type="ordered locus">DR_1078</name>
</gene>
<protein>
    <submittedName>
        <fullName evidence="3">Antibiotic biosynthesis protein LmbJ, putative</fullName>
    </submittedName>
</protein>
<dbReference type="GO" id="GO:0008168">
    <property type="term" value="F:methyltransferase activity"/>
    <property type="evidence" value="ECO:0000318"/>
    <property type="project" value="GO_Central"/>
</dbReference>
<dbReference type="SUPFAM" id="SSF53335">
    <property type="entry name" value="S-adenosyl-L-methionine-dependent methyltransferases"/>
    <property type="match status" value="1"/>
</dbReference>
<dbReference type="InParanoid" id="Q9RVF1"/>
<dbReference type="Proteomes" id="UP000002524">
    <property type="component" value="Chromosome 1"/>
</dbReference>
<dbReference type="HOGENOM" id="CLU_069129_7_0_0"/>
<keyword evidence="4" id="KW-1185">Reference proteome</keyword>
<name>Q9RVF1_DEIRA</name>
<dbReference type="EnsemblBacteria" id="AAF10651">
    <property type="protein sequence ID" value="AAF10651"/>
    <property type="gene ID" value="DR_1078"/>
</dbReference>
<dbReference type="OrthoDB" id="9804312at2"/>
<dbReference type="Pfam" id="PF13649">
    <property type="entry name" value="Methyltransf_25"/>
    <property type="match status" value="1"/>
</dbReference>
<dbReference type="PATRIC" id="fig|243230.17.peg.1273"/>
<organism evidence="3 4">
    <name type="scientific">Deinococcus radiodurans (strain ATCC 13939 / DSM 20539 / JCM 16871 / CCUG 27074 / LMG 4051 / NBRC 15346 / NCIMB 9279 / VKM B-1422 / R1)</name>
    <dbReference type="NCBI Taxonomy" id="243230"/>
    <lineage>
        <taxon>Bacteria</taxon>
        <taxon>Thermotogati</taxon>
        <taxon>Deinococcota</taxon>
        <taxon>Deinococci</taxon>
        <taxon>Deinococcales</taxon>
        <taxon>Deinococcaceae</taxon>
        <taxon>Deinococcus</taxon>
    </lineage>
</organism>
<dbReference type="PANTHER" id="PTHR43861">
    <property type="entry name" value="TRANS-ACONITATE 2-METHYLTRANSFERASE-RELATED"/>
    <property type="match status" value="1"/>
</dbReference>
<dbReference type="Gene3D" id="3.40.50.150">
    <property type="entry name" value="Vaccinia Virus protein VP39"/>
    <property type="match status" value="1"/>
</dbReference>
<dbReference type="CDD" id="cd02440">
    <property type="entry name" value="AdoMet_MTases"/>
    <property type="match status" value="1"/>
</dbReference>
<accession>Q9RVF1</accession>
<feature type="domain" description="Methyltransferase" evidence="2">
    <location>
        <begin position="85"/>
        <end position="180"/>
    </location>
</feature>
<dbReference type="SMR" id="Q9RVF1"/>
<sequence length="296" mass="32593">MRAVGLLTLYPCGRGPAEGRGEGGFLGQMLYEWGSKGRLCFDSLTPYPPPVNYDDLAPIYDQQYDSYRDDLHFYAGLAERAGGRVLEIGAGTGRVTAFLTRRGAAVLGVEPSGEMIVGAQARAAREGLTLELVQATAQTFASDERFGLIIAPFNALMHLYTPAEQLAALQNIRAHLAPGGQFVFDLYVPHFGAMNTLRHEGETFHVPDGSRTDLFLLQRHDAPRQVITTEYFADTTAPDGALRRAHHTLTQRYYTRFEMEWLLRCAGFEAPRVTGSFQGGPLVETSEVMVFQARGA</sequence>